<accession>A0A1F4UR92</accession>
<gene>
    <name evidence="2" type="ORF">A2886_03565</name>
</gene>
<evidence type="ECO:0000256" key="1">
    <source>
        <dbReference type="SAM" id="Phobius"/>
    </source>
</evidence>
<keyword evidence="1" id="KW-1133">Transmembrane helix</keyword>
<protein>
    <recommendedName>
        <fullName evidence="4">CHRD domain-containing protein</fullName>
    </recommendedName>
</protein>
<dbReference type="Proteomes" id="UP000176608">
    <property type="component" value="Unassembled WGS sequence"/>
</dbReference>
<evidence type="ECO:0008006" key="4">
    <source>
        <dbReference type="Google" id="ProtNLM"/>
    </source>
</evidence>
<sequence>MKNNNTVLVIVVMLLLAAGAFYLYKNNQMTQAPQPTEVKETTVVEEVPEAMPAEVSVTLDAIDVNTIDQSGVAVITETETGIQVAITLTTLEATELQPAHIHKGECPGVGEIAYPLEDVVDGQSTTQLPVAIADLKAMLPLAINIHKSAEELSVYTACGSLEL</sequence>
<evidence type="ECO:0000313" key="3">
    <source>
        <dbReference type="Proteomes" id="UP000176608"/>
    </source>
</evidence>
<keyword evidence="1" id="KW-0472">Membrane</keyword>
<organism evidence="2 3">
    <name type="scientific">candidate division WWE3 bacterium RIFCSPHIGHO2_01_FULL_42_13</name>
    <dbReference type="NCBI Taxonomy" id="1802617"/>
    <lineage>
        <taxon>Bacteria</taxon>
        <taxon>Katanobacteria</taxon>
    </lineage>
</organism>
<dbReference type="AlphaFoldDB" id="A0A1F4UR92"/>
<dbReference type="EMBL" id="MEVA01000009">
    <property type="protein sequence ID" value="OGC47474.1"/>
    <property type="molecule type" value="Genomic_DNA"/>
</dbReference>
<feature type="transmembrane region" description="Helical" evidence="1">
    <location>
        <begin position="6"/>
        <end position="24"/>
    </location>
</feature>
<proteinExistence type="predicted"/>
<reference evidence="2 3" key="1">
    <citation type="journal article" date="2016" name="Nat. Commun.">
        <title>Thousands of microbial genomes shed light on interconnected biogeochemical processes in an aquifer system.</title>
        <authorList>
            <person name="Anantharaman K."/>
            <person name="Brown C.T."/>
            <person name="Hug L.A."/>
            <person name="Sharon I."/>
            <person name="Castelle C.J."/>
            <person name="Probst A.J."/>
            <person name="Thomas B.C."/>
            <person name="Singh A."/>
            <person name="Wilkins M.J."/>
            <person name="Karaoz U."/>
            <person name="Brodie E.L."/>
            <person name="Williams K.H."/>
            <person name="Hubbard S.S."/>
            <person name="Banfield J.F."/>
        </authorList>
    </citation>
    <scope>NUCLEOTIDE SEQUENCE [LARGE SCALE GENOMIC DNA]</scope>
</reference>
<name>A0A1F4UR92_UNCKA</name>
<keyword evidence="1" id="KW-0812">Transmembrane</keyword>
<comment type="caution">
    <text evidence="2">The sequence shown here is derived from an EMBL/GenBank/DDBJ whole genome shotgun (WGS) entry which is preliminary data.</text>
</comment>
<evidence type="ECO:0000313" key="2">
    <source>
        <dbReference type="EMBL" id="OGC47474.1"/>
    </source>
</evidence>